<dbReference type="PROSITE" id="PS00674">
    <property type="entry name" value="AAA"/>
    <property type="match status" value="1"/>
</dbReference>
<reference evidence="4 5" key="1">
    <citation type="journal article" date="2017" name="Curr. Biol.">
        <title>Genome architecture and evolution of a unichromosomal asexual nematode.</title>
        <authorList>
            <person name="Fradin H."/>
            <person name="Zegar C."/>
            <person name="Gutwein M."/>
            <person name="Lucas J."/>
            <person name="Kovtun M."/>
            <person name="Corcoran D."/>
            <person name="Baugh L.R."/>
            <person name="Kiontke K."/>
            <person name="Gunsalus K."/>
            <person name="Fitch D.H."/>
            <person name="Piano F."/>
        </authorList>
    </citation>
    <scope>NUCLEOTIDE SEQUENCE [LARGE SCALE GENOMIC DNA]</scope>
    <source>
        <strain evidence="4">PF1309</strain>
    </source>
</reference>
<comment type="similarity">
    <text evidence="1">Belongs to the AAA ATPase family.</text>
</comment>
<dbReference type="Gene3D" id="3.40.50.300">
    <property type="entry name" value="P-loop containing nucleotide triphosphate hydrolases"/>
    <property type="match status" value="2"/>
</dbReference>
<evidence type="ECO:0000256" key="1">
    <source>
        <dbReference type="RuleBase" id="RU003651"/>
    </source>
</evidence>
<dbReference type="OrthoDB" id="5334845at2759"/>
<name>A0A2A2LJQ8_9BILA</name>
<dbReference type="InterPro" id="IPR003960">
    <property type="entry name" value="ATPase_AAA_CS"/>
</dbReference>
<dbReference type="STRING" id="2018661.A0A2A2LJQ8"/>
<evidence type="ECO:0000313" key="5">
    <source>
        <dbReference type="Proteomes" id="UP000218231"/>
    </source>
</evidence>
<evidence type="ECO:0000313" key="4">
    <source>
        <dbReference type="EMBL" id="PAV86278.1"/>
    </source>
</evidence>
<dbReference type="InterPro" id="IPR027417">
    <property type="entry name" value="P-loop_NTPase"/>
</dbReference>
<feature type="domain" description="AAA+ ATPase" evidence="3">
    <location>
        <begin position="195"/>
        <end position="304"/>
    </location>
</feature>
<proteinExistence type="inferred from homology"/>
<dbReference type="GO" id="GO:0005524">
    <property type="term" value="F:ATP binding"/>
    <property type="evidence" value="ECO:0007669"/>
    <property type="project" value="UniProtKB-KW"/>
</dbReference>
<dbReference type="InterPro" id="IPR003959">
    <property type="entry name" value="ATPase_AAA_core"/>
</dbReference>
<dbReference type="Pfam" id="PF00004">
    <property type="entry name" value="AAA"/>
    <property type="match status" value="1"/>
</dbReference>
<dbReference type="AlphaFoldDB" id="A0A2A2LJQ8"/>
<dbReference type="Gene3D" id="1.10.8.60">
    <property type="match status" value="1"/>
</dbReference>
<dbReference type="SUPFAM" id="SSF52540">
    <property type="entry name" value="P-loop containing nucleoside triphosphate hydrolases"/>
    <property type="match status" value="1"/>
</dbReference>
<dbReference type="GO" id="GO:0016887">
    <property type="term" value="F:ATP hydrolysis activity"/>
    <property type="evidence" value="ECO:0007669"/>
    <property type="project" value="InterPro"/>
</dbReference>
<protein>
    <recommendedName>
        <fullName evidence="3">AAA+ ATPase domain-containing protein</fullName>
    </recommendedName>
</protein>
<evidence type="ECO:0000259" key="3">
    <source>
        <dbReference type="SMART" id="SM00382"/>
    </source>
</evidence>
<comment type="caution">
    <text evidence="4">The sequence shown here is derived from an EMBL/GenBank/DDBJ whole genome shotgun (WGS) entry which is preliminary data.</text>
</comment>
<gene>
    <name evidence="4" type="ORF">WR25_10681</name>
</gene>
<dbReference type="Proteomes" id="UP000218231">
    <property type="component" value="Unassembled WGS sequence"/>
</dbReference>
<dbReference type="InterPro" id="IPR050304">
    <property type="entry name" value="MT-severing_AAA_ATPase"/>
</dbReference>
<accession>A0A2A2LJQ8</accession>
<sequence>MSEESLGSLRNAARLLEAEVGNRVELSKLQFLMEFVSDTLNTLKGSEDEGALKEHRTGLQTVVQMLQTVCQIRQRKEKEMQQTVGDGRIVSCSLADSNLSMPTCNENSSEDEEEEQPTGRSRIRSRKSAKDAANEFDNFAESRRIAIESTIVTKLDELPSFSDIVGLDEAKNALLEALVDPLLYPEWFKNSDLRPWKAVLLFGPPGTGKSALSQAIVKQIHSVLYQAFRLPTVIFIDEVDSICRVRHSSEEDANRRVKTELLVQIQRLQRTDKIVLVCATNCPWELDPAFLRRFEKKIFIGLPDMIARAALLKKRLVAKMLKESLQSTQLTPEVTFDWLALQTAGMSGDDLRRFASELGYLQFRYFKEQQRSSQGITSQQRRPLNREDVSSILDKFVPSVDEVQRSRFEEYIGK</sequence>
<organism evidence="4 5">
    <name type="scientific">Diploscapter pachys</name>
    <dbReference type="NCBI Taxonomy" id="2018661"/>
    <lineage>
        <taxon>Eukaryota</taxon>
        <taxon>Metazoa</taxon>
        <taxon>Ecdysozoa</taxon>
        <taxon>Nematoda</taxon>
        <taxon>Chromadorea</taxon>
        <taxon>Rhabditida</taxon>
        <taxon>Rhabditina</taxon>
        <taxon>Rhabditomorpha</taxon>
        <taxon>Rhabditoidea</taxon>
        <taxon>Rhabditidae</taxon>
        <taxon>Diploscapter</taxon>
    </lineage>
</organism>
<keyword evidence="1" id="KW-0067">ATP-binding</keyword>
<evidence type="ECO:0000256" key="2">
    <source>
        <dbReference type="SAM" id="MobiDB-lite"/>
    </source>
</evidence>
<feature type="region of interest" description="Disordered" evidence="2">
    <location>
        <begin position="100"/>
        <end position="129"/>
    </location>
</feature>
<dbReference type="PANTHER" id="PTHR23074">
    <property type="entry name" value="AAA DOMAIN-CONTAINING"/>
    <property type="match status" value="1"/>
</dbReference>
<dbReference type="EMBL" id="LIAE01006685">
    <property type="protein sequence ID" value="PAV86278.1"/>
    <property type="molecule type" value="Genomic_DNA"/>
</dbReference>
<keyword evidence="5" id="KW-1185">Reference proteome</keyword>
<dbReference type="InterPro" id="IPR003593">
    <property type="entry name" value="AAA+_ATPase"/>
</dbReference>
<dbReference type="SMART" id="SM00382">
    <property type="entry name" value="AAA"/>
    <property type="match status" value="1"/>
</dbReference>
<dbReference type="PANTHER" id="PTHR23074:SF83">
    <property type="entry name" value="VACUOLAR PROTEIN SORTING-ASSOCIATED PROTEIN 4A"/>
    <property type="match status" value="1"/>
</dbReference>
<keyword evidence="1" id="KW-0547">Nucleotide-binding</keyword>